<dbReference type="AlphaFoldDB" id="A0A5B7HT84"/>
<dbReference type="EMBL" id="VSRR010035687">
    <property type="protein sequence ID" value="MPC72926.1"/>
    <property type="molecule type" value="Genomic_DNA"/>
</dbReference>
<evidence type="ECO:0000313" key="2">
    <source>
        <dbReference type="Proteomes" id="UP000324222"/>
    </source>
</evidence>
<reference evidence="1 2" key="1">
    <citation type="submission" date="2019-05" db="EMBL/GenBank/DDBJ databases">
        <title>Another draft genome of Portunus trituberculatus and its Hox gene families provides insights of decapod evolution.</title>
        <authorList>
            <person name="Jeong J.-H."/>
            <person name="Song I."/>
            <person name="Kim S."/>
            <person name="Choi T."/>
            <person name="Kim D."/>
            <person name="Ryu S."/>
            <person name="Kim W."/>
        </authorList>
    </citation>
    <scope>NUCLEOTIDE SEQUENCE [LARGE SCALE GENOMIC DNA]</scope>
    <source>
        <tissue evidence="1">Muscle</tissue>
    </source>
</reference>
<evidence type="ECO:0000313" key="1">
    <source>
        <dbReference type="EMBL" id="MPC72926.1"/>
    </source>
</evidence>
<accession>A0A5B7HT84</accession>
<organism evidence="1 2">
    <name type="scientific">Portunus trituberculatus</name>
    <name type="common">Swimming crab</name>
    <name type="synonym">Neptunus trituberculatus</name>
    <dbReference type="NCBI Taxonomy" id="210409"/>
    <lineage>
        <taxon>Eukaryota</taxon>
        <taxon>Metazoa</taxon>
        <taxon>Ecdysozoa</taxon>
        <taxon>Arthropoda</taxon>
        <taxon>Crustacea</taxon>
        <taxon>Multicrustacea</taxon>
        <taxon>Malacostraca</taxon>
        <taxon>Eumalacostraca</taxon>
        <taxon>Eucarida</taxon>
        <taxon>Decapoda</taxon>
        <taxon>Pleocyemata</taxon>
        <taxon>Brachyura</taxon>
        <taxon>Eubrachyura</taxon>
        <taxon>Portunoidea</taxon>
        <taxon>Portunidae</taxon>
        <taxon>Portuninae</taxon>
        <taxon>Portunus</taxon>
    </lineage>
</organism>
<gene>
    <name evidence="1" type="ORF">E2C01_067240</name>
</gene>
<protein>
    <submittedName>
        <fullName evidence="1">Uncharacterized protein</fullName>
    </submittedName>
</protein>
<dbReference type="Proteomes" id="UP000324222">
    <property type="component" value="Unassembled WGS sequence"/>
</dbReference>
<comment type="caution">
    <text evidence="1">The sequence shown here is derived from an EMBL/GenBank/DDBJ whole genome shotgun (WGS) entry which is preliminary data.</text>
</comment>
<sequence>MNSRQVYKALELRTADWKGAPRLHDKTSSICVSSATSRASLQDMFSVRALRFDRGSAACLN</sequence>
<keyword evidence="2" id="KW-1185">Reference proteome</keyword>
<proteinExistence type="predicted"/>
<name>A0A5B7HT84_PORTR</name>